<feature type="compositionally biased region" description="Polar residues" evidence="11">
    <location>
        <begin position="93"/>
        <end position="103"/>
    </location>
</feature>
<dbReference type="NCBIfam" id="TIGR01410">
    <property type="entry name" value="tatB"/>
    <property type="match status" value="1"/>
</dbReference>
<keyword evidence="14" id="KW-1185">Reference proteome</keyword>
<evidence type="ECO:0000256" key="4">
    <source>
        <dbReference type="ARBA" id="ARBA00022519"/>
    </source>
</evidence>
<feature type="transmembrane region" description="Helical" evidence="12">
    <location>
        <begin position="6"/>
        <end position="22"/>
    </location>
</feature>
<keyword evidence="7 10" id="KW-1133">Transmembrane helix</keyword>
<evidence type="ECO:0000256" key="8">
    <source>
        <dbReference type="ARBA" id="ARBA00023010"/>
    </source>
</evidence>
<evidence type="ECO:0000256" key="1">
    <source>
        <dbReference type="ARBA" id="ARBA00004167"/>
    </source>
</evidence>
<evidence type="ECO:0000256" key="11">
    <source>
        <dbReference type="SAM" id="MobiDB-lite"/>
    </source>
</evidence>
<proteinExistence type="inferred from homology"/>
<dbReference type="RefSeq" id="WP_051537572.1">
    <property type="nucleotide sequence ID" value="NZ_FSRO01000001.1"/>
</dbReference>
<dbReference type="HAMAP" id="MF_00237">
    <property type="entry name" value="TatB"/>
    <property type="match status" value="1"/>
</dbReference>
<dbReference type="GO" id="GO:0008320">
    <property type="term" value="F:protein transmembrane transporter activity"/>
    <property type="evidence" value="ECO:0007669"/>
    <property type="project" value="UniProtKB-UniRule"/>
</dbReference>
<evidence type="ECO:0000256" key="7">
    <source>
        <dbReference type="ARBA" id="ARBA00022989"/>
    </source>
</evidence>
<feature type="compositionally biased region" description="Basic and acidic residues" evidence="11">
    <location>
        <begin position="120"/>
        <end position="133"/>
    </location>
</feature>
<dbReference type="EMBL" id="FSRO01000001">
    <property type="protein sequence ID" value="SIO43353.1"/>
    <property type="molecule type" value="Genomic_DNA"/>
</dbReference>
<dbReference type="Pfam" id="PF02416">
    <property type="entry name" value="TatA_B_E"/>
    <property type="match status" value="1"/>
</dbReference>
<evidence type="ECO:0000313" key="13">
    <source>
        <dbReference type="EMBL" id="SIO43353.1"/>
    </source>
</evidence>
<feature type="region of interest" description="Disordered" evidence="11">
    <location>
        <begin position="83"/>
        <end position="133"/>
    </location>
</feature>
<keyword evidence="2 10" id="KW-0813">Transport</keyword>
<evidence type="ECO:0000256" key="2">
    <source>
        <dbReference type="ARBA" id="ARBA00022448"/>
    </source>
</evidence>
<dbReference type="STRING" id="44575.SAMN05216419_101241"/>
<dbReference type="PANTHER" id="PTHR33162">
    <property type="entry name" value="SEC-INDEPENDENT PROTEIN TRANSLOCASE PROTEIN TATA, CHLOROPLASTIC"/>
    <property type="match status" value="1"/>
</dbReference>
<dbReference type="AlphaFoldDB" id="A0A1N6JGM3"/>
<gene>
    <name evidence="10" type="primary">tatB</name>
    <name evidence="13" type="ORF">SAMN02743940_2593</name>
</gene>
<evidence type="ECO:0000256" key="10">
    <source>
        <dbReference type="HAMAP-Rule" id="MF_00237"/>
    </source>
</evidence>
<keyword evidence="5 10" id="KW-0812">Transmembrane</keyword>
<reference evidence="13 14" key="1">
    <citation type="submission" date="2016-12" db="EMBL/GenBank/DDBJ databases">
        <authorList>
            <person name="Song W.-J."/>
            <person name="Kurnit D.M."/>
        </authorList>
    </citation>
    <scope>NUCLEOTIDE SEQUENCE [LARGE SCALE GENOMIC DNA]</scope>
    <source>
        <strain evidence="13 14">ATCC 49181</strain>
    </source>
</reference>
<comment type="subunit">
    <text evidence="10">The Tat system comprises two distinct complexes: a TatABC complex, containing multiple copies of TatA, TatB and TatC subunits, and a separate TatA complex, containing only TatA subunits. Substrates initially bind to the TatABC complex, which probably triggers association of the separate TatA complex to form the active translocon.</text>
</comment>
<keyword evidence="4" id="KW-0997">Cell inner membrane</keyword>
<keyword evidence="3 10" id="KW-1003">Cell membrane</keyword>
<dbReference type="InterPro" id="IPR018448">
    <property type="entry name" value="TatB"/>
</dbReference>
<dbReference type="GO" id="GO:0033281">
    <property type="term" value="C:TAT protein transport complex"/>
    <property type="evidence" value="ECO:0007669"/>
    <property type="project" value="UniProtKB-UniRule"/>
</dbReference>
<evidence type="ECO:0000256" key="5">
    <source>
        <dbReference type="ARBA" id="ARBA00022692"/>
    </source>
</evidence>
<dbReference type="Gene3D" id="1.20.5.3310">
    <property type="match status" value="1"/>
</dbReference>
<dbReference type="eggNOG" id="COG1826">
    <property type="taxonomic scope" value="Bacteria"/>
</dbReference>
<protein>
    <recommendedName>
        <fullName evidence="10">Sec-independent protein translocase protein TatB</fullName>
    </recommendedName>
</protein>
<dbReference type="InterPro" id="IPR003369">
    <property type="entry name" value="TatA/B/E"/>
</dbReference>
<evidence type="ECO:0000256" key="9">
    <source>
        <dbReference type="ARBA" id="ARBA00023136"/>
    </source>
</evidence>
<evidence type="ECO:0000256" key="3">
    <source>
        <dbReference type="ARBA" id="ARBA00022475"/>
    </source>
</evidence>
<dbReference type="Proteomes" id="UP000185062">
    <property type="component" value="Unassembled WGS sequence"/>
</dbReference>
<organism evidence="13 14">
    <name type="scientific">Nitrosomonas cryotolerans ATCC 49181</name>
    <dbReference type="NCBI Taxonomy" id="1131553"/>
    <lineage>
        <taxon>Bacteria</taxon>
        <taxon>Pseudomonadati</taxon>
        <taxon>Pseudomonadota</taxon>
        <taxon>Betaproteobacteria</taxon>
        <taxon>Nitrosomonadales</taxon>
        <taxon>Nitrosomonadaceae</taxon>
        <taxon>Nitrosomonas</taxon>
    </lineage>
</organism>
<sequence>MFDISFTEILIISIVALIVIGPERLPKVARTLGHLLGRVRRYVGNVRNDIQSEIKLEELKNLHASMQETAQTLENSMRQEMDQLKSAVEAADQETQVTASPPTTDVKAGMTEQQPTLETDASKKHDTLEKENK</sequence>
<dbReference type="PANTHER" id="PTHR33162:SF1">
    <property type="entry name" value="SEC-INDEPENDENT PROTEIN TRANSLOCASE PROTEIN TATA, CHLOROPLASTIC"/>
    <property type="match status" value="1"/>
</dbReference>
<name>A0A1N6JGM3_9PROT</name>
<comment type="function">
    <text evidence="10">Part of the twin-arginine translocation (Tat) system that transports large folded proteins containing a characteristic twin-arginine motif in their signal peptide across membranes. Together with TatC, TatB is part of a receptor directly interacting with Tat signal peptides. TatB may form an oligomeric binding site that transiently accommodates folded Tat precursor proteins before their translocation.</text>
</comment>
<comment type="similarity">
    <text evidence="10">Belongs to the TatB family.</text>
</comment>
<evidence type="ECO:0000256" key="6">
    <source>
        <dbReference type="ARBA" id="ARBA00022927"/>
    </source>
</evidence>
<comment type="subcellular location">
    <subcellularLocation>
        <location evidence="10">Cell membrane</location>
        <topology evidence="10">Single-pass membrane protein</topology>
    </subcellularLocation>
    <subcellularLocation>
        <location evidence="1">Membrane</location>
        <topology evidence="1">Single-pass membrane protein</topology>
    </subcellularLocation>
</comment>
<keyword evidence="9 10" id="KW-0472">Membrane</keyword>
<keyword evidence="6 10" id="KW-0653">Protein transport</keyword>
<accession>A0A1N6JGM3</accession>
<dbReference type="GO" id="GO:0043953">
    <property type="term" value="P:protein transport by the Tat complex"/>
    <property type="evidence" value="ECO:0007669"/>
    <property type="project" value="UniProtKB-UniRule"/>
</dbReference>
<evidence type="ECO:0000313" key="14">
    <source>
        <dbReference type="Proteomes" id="UP000185062"/>
    </source>
</evidence>
<dbReference type="PRINTS" id="PR01506">
    <property type="entry name" value="TATBPROTEIN"/>
</dbReference>
<evidence type="ECO:0000256" key="12">
    <source>
        <dbReference type="SAM" id="Phobius"/>
    </source>
</evidence>
<keyword evidence="8 10" id="KW-0811">Translocation</keyword>